<accession>A0A182LXQ6</accession>
<dbReference type="EMBL" id="AXCM01003287">
    <property type="status" value="NOT_ANNOTATED_CDS"/>
    <property type="molecule type" value="Genomic_DNA"/>
</dbReference>
<dbReference type="AlphaFoldDB" id="A0A182LXQ6"/>
<organism evidence="1 2">
    <name type="scientific">Anopheles culicifacies</name>
    <dbReference type="NCBI Taxonomy" id="139723"/>
    <lineage>
        <taxon>Eukaryota</taxon>
        <taxon>Metazoa</taxon>
        <taxon>Ecdysozoa</taxon>
        <taxon>Arthropoda</taxon>
        <taxon>Hexapoda</taxon>
        <taxon>Insecta</taxon>
        <taxon>Pterygota</taxon>
        <taxon>Neoptera</taxon>
        <taxon>Endopterygota</taxon>
        <taxon>Diptera</taxon>
        <taxon>Nematocera</taxon>
        <taxon>Culicoidea</taxon>
        <taxon>Culicidae</taxon>
        <taxon>Anophelinae</taxon>
        <taxon>Anopheles</taxon>
        <taxon>culicifacies species complex</taxon>
    </lineage>
</organism>
<dbReference type="EMBL" id="AXCM01003288">
    <property type="status" value="NOT_ANNOTATED_CDS"/>
    <property type="molecule type" value="Genomic_DNA"/>
</dbReference>
<name>A0A182LXQ6_9DIPT</name>
<evidence type="ECO:0000313" key="1">
    <source>
        <dbReference type="EnsemblMetazoa" id="ACUA004464-PA"/>
    </source>
</evidence>
<protein>
    <submittedName>
        <fullName evidence="1">Uncharacterized protein</fullName>
    </submittedName>
</protein>
<sequence>MQWIFRIESDSLRQTLRAGPERLPGRAHLIGREVEQQLTDLIRVLLLEIPSNVSRAHCKVCSIAFGKFFKVQIGIDFSGGSCEELYDSVKNGGQVGIHYILKRTCSYLNVAESTERSRFQQWLAVVHTATIHVDTCINIVQGVCNTIQPVKERIIVEALRLRSDTVLMRRHLYVTVHTLHCLGGNARFRLLYVTWSEQELTIQVALFDQIHIGHNDFSITLGCYTDHGKVLQQLTTDCTRTDDEVLQLTQHILELAAKHGYLPIIT</sequence>
<proteinExistence type="predicted"/>
<evidence type="ECO:0000313" key="2">
    <source>
        <dbReference type="Proteomes" id="UP000075883"/>
    </source>
</evidence>
<keyword evidence="2" id="KW-1185">Reference proteome</keyword>
<reference evidence="2" key="1">
    <citation type="submission" date="2013-09" db="EMBL/GenBank/DDBJ databases">
        <title>The Genome Sequence of Anopheles culicifacies species A.</title>
        <authorList>
            <consortium name="The Broad Institute Genomics Platform"/>
            <person name="Neafsey D.E."/>
            <person name="Besansky N."/>
            <person name="Howell P."/>
            <person name="Walton C."/>
            <person name="Young S.K."/>
            <person name="Zeng Q."/>
            <person name="Gargeya S."/>
            <person name="Fitzgerald M."/>
            <person name="Haas B."/>
            <person name="Abouelleil A."/>
            <person name="Allen A.W."/>
            <person name="Alvarado L."/>
            <person name="Arachchi H.M."/>
            <person name="Berlin A.M."/>
            <person name="Chapman S.B."/>
            <person name="Gainer-Dewar J."/>
            <person name="Goldberg J."/>
            <person name="Griggs A."/>
            <person name="Gujja S."/>
            <person name="Hansen M."/>
            <person name="Howarth C."/>
            <person name="Imamovic A."/>
            <person name="Ireland A."/>
            <person name="Larimer J."/>
            <person name="McCowan C."/>
            <person name="Murphy C."/>
            <person name="Pearson M."/>
            <person name="Poon T.W."/>
            <person name="Priest M."/>
            <person name="Roberts A."/>
            <person name="Saif S."/>
            <person name="Shea T."/>
            <person name="Sisk P."/>
            <person name="Sykes S."/>
            <person name="Wortman J."/>
            <person name="Nusbaum C."/>
            <person name="Birren B."/>
        </authorList>
    </citation>
    <scope>NUCLEOTIDE SEQUENCE [LARGE SCALE GENOMIC DNA]</scope>
    <source>
        <strain evidence="2">A-37</strain>
    </source>
</reference>
<dbReference type="EnsemblMetazoa" id="ACUA004464-RA">
    <property type="protein sequence ID" value="ACUA004464-PA"/>
    <property type="gene ID" value="ACUA004464"/>
</dbReference>
<reference evidence="1" key="2">
    <citation type="submission" date="2020-05" db="UniProtKB">
        <authorList>
            <consortium name="EnsemblMetazoa"/>
        </authorList>
    </citation>
    <scope>IDENTIFICATION</scope>
    <source>
        <strain evidence="1">A-37</strain>
    </source>
</reference>
<dbReference type="VEuPathDB" id="VectorBase:ACUA004464"/>
<dbReference type="Proteomes" id="UP000075883">
    <property type="component" value="Unassembled WGS sequence"/>
</dbReference>